<gene>
    <name evidence="2" type="ORF">ACHAWO_008767</name>
</gene>
<feature type="signal peptide" evidence="1">
    <location>
        <begin position="1"/>
        <end position="39"/>
    </location>
</feature>
<name>A0ABD3PZF9_9STRA</name>
<keyword evidence="3" id="KW-1185">Reference proteome</keyword>
<accession>A0ABD3PZF9</accession>
<feature type="chain" id="PRO_5044855052" evidence="1">
    <location>
        <begin position="40"/>
        <end position="287"/>
    </location>
</feature>
<protein>
    <submittedName>
        <fullName evidence="2">Uncharacterized protein</fullName>
    </submittedName>
</protein>
<dbReference type="AlphaFoldDB" id="A0ABD3PZF9"/>
<organism evidence="2 3">
    <name type="scientific">Cyclotella atomus</name>
    <dbReference type="NCBI Taxonomy" id="382360"/>
    <lineage>
        <taxon>Eukaryota</taxon>
        <taxon>Sar</taxon>
        <taxon>Stramenopiles</taxon>
        <taxon>Ochrophyta</taxon>
        <taxon>Bacillariophyta</taxon>
        <taxon>Coscinodiscophyceae</taxon>
        <taxon>Thalassiosirophycidae</taxon>
        <taxon>Stephanodiscales</taxon>
        <taxon>Stephanodiscaceae</taxon>
        <taxon>Cyclotella</taxon>
    </lineage>
</organism>
<reference evidence="2 3" key="1">
    <citation type="submission" date="2024-10" db="EMBL/GenBank/DDBJ databases">
        <title>Updated reference genomes for cyclostephanoid diatoms.</title>
        <authorList>
            <person name="Roberts W.R."/>
            <person name="Alverson A.J."/>
        </authorList>
    </citation>
    <scope>NUCLEOTIDE SEQUENCE [LARGE SCALE GENOMIC DNA]</scope>
    <source>
        <strain evidence="2 3">AJA010-31</strain>
    </source>
</reference>
<proteinExistence type="predicted"/>
<keyword evidence="1" id="KW-0732">Signal</keyword>
<dbReference type="Proteomes" id="UP001530400">
    <property type="component" value="Unassembled WGS sequence"/>
</dbReference>
<sequence>MGFPTILATYRESHSPSMTFKSLLVSAALLCLSSQTTHGFGTPSKPTSTATDINRRRLIQSTAAAILSSPTLPTLAAETTVEEVPLKTITDDLFSISVPQRFFAIRRTVKGDLPDAKTGKGRRGGTIFTAGDMSKAEVVAVERFPTKSLLEEEGIAPTGDLSTFTSIGDSSSIATLIIRRREKDKPGTVNTAVLDKSSVSLSNDGMTLQFTLRQQINVEKPELLMETMGVSELYRTTIAKATLDSRDGNIMAVFASALDQDFNGPDGVALRKVVNSFVAVDQSGLVK</sequence>
<dbReference type="EMBL" id="JALLPJ020000424">
    <property type="protein sequence ID" value="KAL3792606.1"/>
    <property type="molecule type" value="Genomic_DNA"/>
</dbReference>
<evidence type="ECO:0000256" key="1">
    <source>
        <dbReference type="SAM" id="SignalP"/>
    </source>
</evidence>
<evidence type="ECO:0000313" key="3">
    <source>
        <dbReference type="Proteomes" id="UP001530400"/>
    </source>
</evidence>
<evidence type="ECO:0000313" key="2">
    <source>
        <dbReference type="EMBL" id="KAL3792606.1"/>
    </source>
</evidence>
<comment type="caution">
    <text evidence="2">The sequence shown here is derived from an EMBL/GenBank/DDBJ whole genome shotgun (WGS) entry which is preliminary data.</text>
</comment>